<dbReference type="Gene3D" id="1.20.1440.120">
    <property type="entry name" value="Recombination protein O, C-terminal domain"/>
    <property type="match status" value="1"/>
</dbReference>
<keyword evidence="3 7" id="KW-0227">DNA damage</keyword>
<evidence type="ECO:0000256" key="4">
    <source>
        <dbReference type="ARBA" id="ARBA00023172"/>
    </source>
</evidence>
<dbReference type="SUPFAM" id="SSF50249">
    <property type="entry name" value="Nucleic acid-binding proteins"/>
    <property type="match status" value="1"/>
</dbReference>
<organism evidence="9 10">
    <name type="scientific">Alicyclobacillus dauci</name>
    <dbReference type="NCBI Taxonomy" id="1475485"/>
    <lineage>
        <taxon>Bacteria</taxon>
        <taxon>Bacillati</taxon>
        <taxon>Bacillota</taxon>
        <taxon>Bacilli</taxon>
        <taxon>Bacillales</taxon>
        <taxon>Alicyclobacillaceae</taxon>
        <taxon>Alicyclobacillus</taxon>
    </lineage>
</organism>
<dbReference type="InterPro" id="IPR042242">
    <property type="entry name" value="RecO_C"/>
</dbReference>
<dbReference type="EMBL" id="CP104064">
    <property type="protein sequence ID" value="WAH38553.1"/>
    <property type="molecule type" value="Genomic_DNA"/>
</dbReference>
<keyword evidence="10" id="KW-1185">Reference proteome</keyword>
<dbReference type="HAMAP" id="MF_00201">
    <property type="entry name" value="RecO"/>
    <property type="match status" value="1"/>
</dbReference>
<dbReference type="SUPFAM" id="SSF57863">
    <property type="entry name" value="ArfGap/RecO-like zinc finger"/>
    <property type="match status" value="1"/>
</dbReference>
<evidence type="ECO:0000256" key="3">
    <source>
        <dbReference type="ARBA" id="ARBA00022763"/>
    </source>
</evidence>
<protein>
    <recommendedName>
        <fullName evidence="2 7">DNA repair protein RecO</fullName>
    </recommendedName>
    <alternativeName>
        <fullName evidence="6 7">Recombination protein O</fullName>
    </alternativeName>
</protein>
<dbReference type="InterPro" id="IPR012340">
    <property type="entry name" value="NA-bd_OB-fold"/>
</dbReference>
<dbReference type="PANTHER" id="PTHR33991">
    <property type="entry name" value="DNA REPAIR PROTEIN RECO"/>
    <property type="match status" value="1"/>
</dbReference>
<keyword evidence="5 7" id="KW-0234">DNA repair</keyword>
<evidence type="ECO:0000313" key="10">
    <source>
        <dbReference type="Proteomes" id="UP001164803"/>
    </source>
</evidence>
<dbReference type="Pfam" id="PF11967">
    <property type="entry name" value="RecO_N"/>
    <property type="match status" value="1"/>
</dbReference>
<comment type="similarity">
    <text evidence="1 7">Belongs to the RecO family.</text>
</comment>
<evidence type="ECO:0000259" key="8">
    <source>
        <dbReference type="Pfam" id="PF11967"/>
    </source>
</evidence>
<sequence length="286" mass="32003">MRQTRFIRNKKPPVTLSSSTFGSWKILLYNTEAVVVKTVRYGETHAIVTLLTPIGRVSAMARSAMKPQSRLAAGIRLCAEGTYSIYQGKGMGTISQVEVVASRRRLHEDLESAAYAAYFCELILHSAPERPDGDPAMYRQFTALLDALVDRPSDSEVLARVWETKMSRWLGVSPEWTTCIRCNEPLTPAVRYHTREGGLICGKCTLFTDISLSFPVPESMGKILYLFERTSIDKLGHIQISVATRRALKQTLYYQLSDFAGLYLKSRHILDQLAETFGTDNGGDPI</sequence>
<feature type="domain" description="DNA replication/recombination mediator RecO N-terminal" evidence="8">
    <location>
        <begin position="29"/>
        <end position="102"/>
    </location>
</feature>
<gene>
    <name evidence="7 9" type="primary">recO</name>
    <name evidence="9" type="ORF">NZD86_08760</name>
</gene>
<dbReference type="InterPro" id="IPR022572">
    <property type="entry name" value="DNA_rep/recomb_RecO_N"/>
</dbReference>
<dbReference type="Gene3D" id="2.40.50.140">
    <property type="entry name" value="Nucleic acid-binding proteins"/>
    <property type="match status" value="1"/>
</dbReference>
<proteinExistence type="inferred from homology"/>
<comment type="function">
    <text evidence="7">Involved in DNA repair and RecF pathway recombination.</text>
</comment>
<dbReference type="NCBIfam" id="TIGR00613">
    <property type="entry name" value="reco"/>
    <property type="match status" value="1"/>
</dbReference>
<reference evidence="9" key="1">
    <citation type="submission" date="2022-08" db="EMBL/GenBank/DDBJ databases">
        <title>Alicyclobacillus dauci DSM2870, complete genome.</title>
        <authorList>
            <person name="Wang Q."/>
            <person name="Cai R."/>
            <person name="Wang Z."/>
        </authorList>
    </citation>
    <scope>NUCLEOTIDE SEQUENCE</scope>
    <source>
        <strain evidence="9">DSM 28700</strain>
    </source>
</reference>
<evidence type="ECO:0000256" key="7">
    <source>
        <dbReference type="HAMAP-Rule" id="MF_00201"/>
    </source>
</evidence>
<dbReference type="InterPro" id="IPR037278">
    <property type="entry name" value="ARFGAP/RecO"/>
</dbReference>
<evidence type="ECO:0000256" key="6">
    <source>
        <dbReference type="ARBA" id="ARBA00033409"/>
    </source>
</evidence>
<dbReference type="RefSeq" id="WP_268046130.1">
    <property type="nucleotide sequence ID" value="NZ_CP104064.1"/>
</dbReference>
<accession>A0ABY6Z7P8</accession>
<dbReference type="InterPro" id="IPR003717">
    <property type="entry name" value="RecO"/>
</dbReference>
<dbReference type="Proteomes" id="UP001164803">
    <property type="component" value="Chromosome"/>
</dbReference>
<evidence type="ECO:0000256" key="5">
    <source>
        <dbReference type="ARBA" id="ARBA00023204"/>
    </source>
</evidence>
<dbReference type="PANTHER" id="PTHR33991:SF1">
    <property type="entry name" value="DNA REPAIR PROTEIN RECO"/>
    <property type="match status" value="1"/>
</dbReference>
<dbReference type="Pfam" id="PF02565">
    <property type="entry name" value="RecO_C"/>
    <property type="match status" value="1"/>
</dbReference>
<evidence type="ECO:0000256" key="1">
    <source>
        <dbReference type="ARBA" id="ARBA00007452"/>
    </source>
</evidence>
<keyword evidence="4 7" id="KW-0233">DNA recombination</keyword>
<evidence type="ECO:0000256" key="2">
    <source>
        <dbReference type="ARBA" id="ARBA00021310"/>
    </source>
</evidence>
<name>A0ABY6Z7P8_9BACL</name>
<evidence type="ECO:0000313" key="9">
    <source>
        <dbReference type="EMBL" id="WAH38553.1"/>
    </source>
</evidence>